<feature type="transmembrane region" description="Helical" evidence="8">
    <location>
        <begin position="161"/>
        <end position="179"/>
    </location>
</feature>
<keyword evidence="7 8" id="KW-0472">Membrane</keyword>
<feature type="transmembrane region" description="Helical" evidence="8">
    <location>
        <begin position="24"/>
        <end position="47"/>
    </location>
</feature>
<name>A0A840PIB2_9ACTN</name>
<keyword evidence="3 10" id="KW-0645">Protease</keyword>
<keyword evidence="11" id="KW-1185">Reference proteome</keyword>
<evidence type="ECO:0000256" key="2">
    <source>
        <dbReference type="ARBA" id="ARBA00009045"/>
    </source>
</evidence>
<dbReference type="Proteomes" id="UP000578449">
    <property type="component" value="Unassembled WGS sequence"/>
</dbReference>
<evidence type="ECO:0000256" key="7">
    <source>
        <dbReference type="ARBA" id="ARBA00023136"/>
    </source>
</evidence>
<comment type="caution">
    <text evidence="10">The sequence shown here is derived from an EMBL/GenBank/DDBJ whole genome shotgun (WGS) entry which is preliminary data.</text>
</comment>
<dbReference type="GO" id="GO:0016020">
    <property type="term" value="C:membrane"/>
    <property type="evidence" value="ECO:0007669"/>
    <property type="project" value="UniProtKB-SubCell"/>
</dbReference>
<evidence type="ECO:0000256" key="1">
    <source>
        <dbReference type="ARBA" id="ARBA00004141"/>
    </source>
</evidence>
<feature type="transmembrane region" description="Helical" evidence="8">
    <location>
        <begin position="133"/>
        <end position="154"/>
    </location>
</feature>
<dbReference type="InterPro" id="IPR022764">
    <property type="entry name" value="Peptidase_S54_rhomboid_dom"/>
</dbReference>
<dbReference type="GO" id="GO:0006508">
    <property type="term" value="P:proteolysis"/>
    <property type="evidence" value="ECO:0007669"/>
    <property type="project" value="UniProtKB-KW"/>
</dbReference>
<keyword evidence="4 8" id="KW-0812">Transmembrane</keyword>
<feature type="transmembrane region" description="Helical" evidence="8">
    <location>
        <begin position="79"/>
        <end position="102"/>
    </location>
</feature>
<dbReference type="InterPro" id="IPR035952">
    <property type="entry name" value="Rhomboid-like_sf"/>
</dbReference>
<evidence type="ECO:0000256" key="3">
    <source>
        <dbReference type="ARBA" id="ARBA00022670"/>
    </source>
</evidence>
<dbReference type="AlphaFoldDB" id="A0A840PIB2"/>
<evidence type="ECO:0000256" key="8">
    <source>
        <dbReference type="SAM" id="Phobius"/>
    </source>
</evidence>
<evidence type="ECO:0000259" key="9">
    <source>
        <dbReference type="Pfam" id="PF01694"/>
    </source>
</evidence>
<feature type="transmembrane region" description="Helical" evidence="8">
    <location>
        <begin position="185"/>
        <end position="204"/>
    </location>
</feature>
<evidence type="ECO:0000256" key="6">
    <source>
        <dbReference type="ARBA" id="ARBA00022989"/>
    </source>
</evidence>
<protein>
    <submittedName>
        <fullName evidence="10">Membrane associated rhomboid family serine protease</fullName>
    </submittedName>
</protein>
<dbReference type="Pfam" id="PF01694">
    <property type="entry name" value="Rhomboid"/>
    <property type="match status" value="1"/>
</dbReference>
<dbReference type="SUPFAM" id="SSF144091">
    <property type="entry name" value="Rhomboid-like"/>
    <property type="match status" value="1"/>
</dbReference>
<keyword evidence="5" id="KW-0378">Hydrolase</keyword>
<sequence>MSDYPTGYHSPDPSRSQQWKTRGLGVLTGALGAAVIMVVMLAAMWLLEFIDYGLGGALDYYGIIAHNPDHLSGILFAPFLHAGFGHLMANSLPLLILGFLAAFRGLGRFAAASLIIILVSGVGVWLFTAAGYITVGASGLVFGYFGFVVARGLFDRRVLDIAVGVGVAITYYSLLEGLLPNQPGISWQGHLFGLIGGVVAAWVLRRKRPEVTRRPSPYSLDY</sequence>
<feature type="domain" description="Peptidase S54 rhomboid" evidence="9">
    <location>
        <begin position="71"/>
        <end position="206"/>
    </location>
</feature>
<organism evidence="10 11">
    <name type="scientific">Thermocatellispora tengchongensis</name>
    <dbReference type="NCBI Taxonomy" id="1073253"/>
    <lineage>
        <taxon>Bacteria</taxon>
        <taxon>Bacillati</taxon>
        <taxon>Actinomycetota</taxon>
        <taxon>Actinomycetes</taxon>
        <taxon>Streptosporangiales</taxon>
        <taxon>Streptosporangiaceae</taxon>
        <taxon>Thermocatellispora</taxon>
    </lineage>
</organism>
<evidence type="ECO:0000256" key="4">
    <source>
        <dbReference type="ARBA" id="ARBA00022692"/>
    </source>
</evidence>
<evidence type="ECO:0000256" key="5">
    <source>
        <dbReference type="ARBA" id="ARBA00022801"/>
    </source>
</evidence>
<feature type="transmembrane region" description="Helical" evidence="8">
    <location>
        <begin position="109"/>
        <end position="127"/>
    </location>
</feature>
<evidence type="ECO:0000313" key="10">
    <source>
        <dbReference type="EMBL" id="MBB5138719.1"/>
    </source>
</evidence>
<comment type="similarity">
    <text evidence="2">Belongs to the peptidase S54 family.</text>
</comment>
<keyword evidence="6 8" id="KW-1133">Transmembrane helix</keyword>
<dbReference type="Gene3D" id="1.20.1540.10">
    <property type="entry name" value="Rhomboid-like"/>
    <property type="match status" value="1"/>
</dbReference>
<reference evidence="10 11" key="1">
    <citation type="submission" date="2020-08" db="EMBL/GenBank/DDBJ databases">
        <title>Genomic Encyclopedia of Type Strains, Phase IV (KMG-IV): sequencing the most valuable type-strain genomes for metagenomic binning, comparative biology and taxonomic classification.</title>
        <authorList>
            <person name="Goeker M."/>
        </authorList>
    </citation>
    <scope>NUCLEOTIDE SEQUENCE [LARGE SCALE GENOMIC DNA]</scope>
    <source>
        <strain evidence="10 11">DSM 45615</strain>
    </source>
</reference>
<comment type="subcellular location">
    <subcellularLocation>
        <location evidence="1">Membrane</location>
        <topology evidence="1">Multi-pass membrane protein</topology>
    </subcellularLocation>
</comment>
<dbReference type="EMBL" id="JACHGN010000025">
    <property type="protein sequence ID" value="MBB5138719.1"/>
    <property type="molecule type" value="Genomic_DNA"/>
</dbReference>
<gene>
    <name evidence="10" type="ORF">HNP84_008477</name>
</gene>
<dbReference type="PANTHER" id="PTHR43066:SF1">
    <property type="entry name" value="RHOMBOID PROTEIN 2"/>
    <property type="match status" value="1"/>
</dbReference>
<dbReference type="PANTHER" id="PTHR43066">
    <property type="entry name" value="RHOMBOID-RELATED PROTEIN"/>
    <property type="match status" value="1"/>
</dbReference>
<evidence type="ECO:0000313" key="11">
    <source>
        <dbReference type="Proteomes" id="UP000578449"/>
    </source>
</evidence>
<accession>A0A840PIB2</accession>
<proteinExistence type="inferred from homology"/>
<dbReference type="GO" id="GO:0004252">
    <property type="term" value="F:serine-type endopeptidase activity"/>
    <property type="evidence" value="ECO:0007669"/>
    <property type="project" value="InterPro"/>
</dbReference>
<dbReference type="RefSeq" id="WP_185055583.1">
    <property type="nucleotide sequence ID" value="NZ_BAABIX010000033.1"/>
</dbReference>